<accession>A0A0E9P533</accession>
<dbReference type="AlphaFoldDB" id="A0A0E9P533"/>
<reference evidence="1" key="2">
    <citation type="journal article" date="2015" name="Fish Shellfish Immunol.">
        <title>Early steps in the European eel (Anguilla anguilla)-Vibrio vulnificus interaction in the gills: Role of the RtxA13 toxin.</title>
        <authorList>
            <person name="Callol A."/>
            <person name="Pajuelo D."/>
            <person name="Ebbesson L."/>
            <person name="Teles M."/>
            <person name="MacKenzie S."/>
            <person name="Amaro C."/>
        </authorList>
    </citation>
    <scope>NUCLEOTIDE SEQUENCE</scope>
</reference>
<proteinExistence type="predicted"/>
<reference evidence="1" key="1">
    <citation type="submission" date="2014-11" db="EMBL/GenBank/DDBJ databases">
        <authorList>
            <person name="Amaro Gonzalez C."/>
        </authorList>
    </citation>
    <scope>NUCLEOTIDE SEQUENCE</scope>
</reference>
<sequence>MDCCNGLTTELHQRGKKHYSKN</sequence>
<evidence type="ECO:0000313" key="1">
    <source>
        <dbReference type="EMBL" id="JAG99373.1"/>
    </source>
</evidence>
<protein>
    <submittedName>
        <fullName evidence="1">Uncharacterized protein</fullName>
    </submittedName>
</protein>
<dbReference type="EMBL" id="GBXM01109203">
    <property type="protein sequence ID" value="JAG99373.1"/>
    <property type="molecule type" value="Transcribed_RNA"/>
</dbReference>
<organism evidence="1">
    <name type="scientific">Anguilla anguilla</name>
    <name type="common">European freshwater eel</name>
    <name type="synonym">Muraena anguilla</name>
    <dbReference type="NCBI Taxonomy" id="7936"/>
    <lineage>
        <taxon>Eukaryota</taxon>
        <taxon>Metazoa</taxon>
        <taxon>Chordata</taxon>
        <taxon>Craniata</taxon>
        <taxon>Vertebrata</taxon>
        <taxon>Euteleostomi</taxon>
        <taxon>Actinopterygii</taxon>
        <taxon>Neopterygii</taxon>
        <taxon>Teleostei</taxon>
        <taxon>Anguilliformes</taxon>
        <taxon>Anguillidae</taxon>
        <taxon>Anguilla</taxon>
    </lineage>
</organism>
<name>A0A0E9P533_ANGAN</name>